<keyword evidence="1" id="KW-0812">Transmembrane</keyword>
<accession>A0ABS5W917</accession>
<dbReference type="EMBL" id="JAHFVK010000002">
    <property type="protein sequence ID" value="MBT2135597.1"/>
    <property type="molecule type" value="Genomic_DNA"/>
</dbReference>
<evidence type="ECO:0000313" key="3">
    <source>
        <dbReference type="Proteomes" id="UP000811255"/>
    </source>
</evidence>
<dbReference type="InterPro" id="IPR009781">
    <property type="entry name" value="DUF1345"/>
</dbReference>
<feature type="transmembrane region" description="Helical" evidence="1">
    <location>
        <begin position="81"/>
        <end position="103"/>
    </location>
</feature>
<dbReference type="Proteomes" id="UP000811255">
    <property type="component" value="Unassembled WGS sequence"/>
</dbReference>
<feature type="transmembrane region" description="Helical" evidence="1">
    <location>
        <begin position="12"/>
        <end position="31"/>
    </location>
</feature>
<keyword evidence="1" id="KW-1133">Transmembrane helix</keyword>
<name>A0ABS5W917_9SPHN</name>
<keyword evidence="1" id="KW-0472">Membrane</keyword>
<dbReference type="Pfam" id="PF07077">
    <property type="entry name" value="DUF1345"/>
    <property type="match status" value="1"/>
</dbReference>
<sequence length="186" mass="19619">MGLGQRGWLDGVAVAFDVAALVFLISLAGLVRYSSPEILRSHAAANDANRVLILLLSTLLTAVAMAAIIGELRGARTGDPAAVVTLVGTLILVWLFANSVYALHYAHAYYAIGADGGDAGGLEFPGTKTPDYHDFAYFAFTLGMTFQTSDVQITANGIRRIVLLHTFGAFLFNIGLIAFAINVLGG</sequence>
<keyword evidence="3" id="KW-1185">Reference proteome</keyword>
<protein>
    <submittedName>
        <fullName evidence="2">DUF1345 domain-containing protein</fullName>
    </submittedName>
</protein>
<reference evidence="2 3" key="1">
    <citation type="submission" date="2021-05" db="EMBL/GenBank/DDBJ databases">
        <title>Croceibacterium sp. LX-88 genome sequence.</title>
        <authorList>
            <person name="Luo X."/>
        </authorList>
    </citation>
    <scope>NUCLEOTIDE SEQUENCE [LARGE SCALE GENOMIC DNA]</scope>
    <source>
        <strain evidence="2 3">LX-88</strain>
    </source>
</reference>
<evidence type="ECO:0000313" key="2">
    <source>
        <dbReference type="EMBL" id="MBT2135597.1"/>
    </source>
</evidence>
<gene>
    <name evidence="2" type="ORF">KK137_14760</name>
</gene>
<proteinExistence type="predicted"/>
<feature type="transmembrane region" description="Helical" evidence="1">
    <location>
        <begin position="51"/>
        <end position="69"/>
    </location>
</feature>
<organism evidence="2 3">
    <name type="scientific">Croceibacterium selenioxidans</name>
    <dbReference type="NCBI Taxonomy" id="2838833"/>
    <lineage>
        <taxon>Bacteria</taxon>
        <taxon>Pseudomonadati</taxon>
        <taxon>Pseudomonadota</taxon>
        <taxon>Alphaproteobacteria</taxon>
        <taxon>Sphingomonadales</taxon>
        <taxon>Erythrobacteraceae</taxon>
        <taxon>Croceibacterium</taxon>
    </lineage>
</organism>
<evidence type="ECO:0000256" key="1">
    <source>
        <dbReference type="SAM" id="Phobius"/>
    </source>
</evidence>
<feature type="transmembrane region" description="Helical" evidence="1">
    <location>
        <begin position="162"/>
        <end position="184"/>
    </location>
</feature>
<comment type="caution">
    <text evidence="2">The sequence shown here is derived from an EMBL/GenBank/DDBJ whole genome shotgun (WGS) entry which is preliminary data.</text>
</comment>